<dbReference type="CDD" id="cd02968">
    <property type="entry name" value="SCO"/>
    <property type="match status" value="1"/>
</dbReference>
<evidence type="ECO:0000313" key="7">
    <source>
        <dbReference type="EMBL" id="MBC5849871.1"/>
    </source>
</evidence>
<dbReference type="InterPro" id="IPR036249">
    <property type="entry name" value="Thioredoxin-like_sf"/>
</dbReference>
<evidence type="ECO:0000256" key="3">
    <source>
        <dbReference type="PIRSR" id="PIRSR603782-1"/>
    </source>
</evidence>
<dbReference type="InterPro" id="IPR003782">
    <property type="entry name" value="SCO1/SenC"/>
</dbReference>
<dbReference type="Pfam" id="PF02630">
    <property type="entry name" value="SCO1-SenC"/>
    <property type="match status" value="1"/>
</dbReference>
<dbReference type="GO" id="GO:0046872">
    <property type="term" value="F:metal ion binding"/>
    <property type="evidence" value="ECO:0007669"/>
    <property type="project" value="UniProtKB-KW"/>
</dbReference>
<dbReference type="Gene3D" id="3.40.30.10">
    <property type="entry name" value="Glutaredoxin"/>
    <property type="match status" value="1"/>
</dbReference>
<feature type="transmembrane region" description="Helical" evidence="5">
    <location>
        <begin position="6"/>
        <end position="25"/>
    </location>
</feature>
<feature type="binding site" evidence="3">
    <location>
        <position position="74"/>
    </location>
    <ligand>
        <name>Cu cation</name>
        <dbReference type="ChEBI" id="CHEBI:23378"/>
    </ligand>
</feature>
<dbReference type="SUPFAM" id="SSF52833">
    <property type="entry name" value="Thioredoxin-like"/>
    <property type="match status" value="1"/>
</dbReference>
<dbReference type="RefSeq" id="WP_187025215.1">
    <property type="nucleotide sequence ID" value="NZ_JACRUP010000001.1"/>
</dbReference>
<keyword evidence="2 3" id="KW-0186">Copper</keyword>
<comment type="caution">
    <text evidence="7">The sequence shown here is derived from an EMBL/GenBank/DDBJ whole genome shotgun (WGS) entry which is preliminary data.</text>
</comment>
<proteinExistence type="inferred from homology"/>
<dbReference type="InterPro" id="IPR013766">
    <property type="entry name" value="Thioredoxin_domain"/>
</dbReference>
<reference evidence="7" key="1">
    <citation type="submission" date="2020-08" db="EMBL/GenBank/DDBJ databases">
        <title>Genome Sequencing and Pan-Genome Analysis of Migratory bird Vibrio Strains, Inner Mongolia.</title>
        <authorList>
            <person name="Zheng L."/>
        </authorList>
    </citation>
    <scope>NUCLEOTIDE SEQUENCE</scope>
    <source>
        <strain evidence="7">M13F</strain>
    </source>
</reference>
<dbReference type="FunFam" id="3.40.30.10:FF:000013">
    <property type="entry name" value="Blast:Protein SCO1 homolog, mitochondrial"/>
    <property type="match status" value="1"/>
</dbReference>
<name>A0A9X0R6U0_VIBME</name>
<feature type="domain" description="Thioredoxin" evidence="6">
    <location>
        <begin position="37"/>
        <end position="200"/>
    </location>
</feature>
<organism evidence="7 8">
    <name type="scientific">Vibrio metschnikovii</name>
    <dbReference type="NCBI Taxonomy" id="28172"/>
    <lineage>
        <taxon>Bacteria</taxon>
        <taxon>Pseudomonadati</taxon>
        <taxon>Pseudomonadota</taxon>
        <taxon>Gammaproteobacteria</taxon>
        <taxon>Vibrionales</taxon>
        <taxon>Vibrionaceae</taxon>
        <taxon>Vibrio</taxon>
    </lineage>
</organism>
<dbReference type="PANTHER" id="PTHR12151">
    <property type="entry name" value="ELECTRON TRANSPORT PROTIN SCO1/SENC FAMILY MEMBER"/>
    <property type="match status" value="1"/>
</dbReference>
<dbReference type="EMBL" id="JACRUP010000001">
    <property type="protein sequence ID" value="MBC5849871.1"/>
    <property type="molecule type" value="Genomic_DNA"/>
</dbReference>
<accession>A0A9X0R6U0</accession>
<keyword evidence="8" id="KW-1185">Reference proteome</keyword>
<keyword evidence="5" id="KW-0812">Transmembrane</keyword>
<evidence type="ECO:0000256" key="4">
    <source>
        <dbReference type="PIRSR" id="PIRSR603782-2"/>
    </source>
</evidence>
<sequence length="208" mass="22912">MSSKAIKYTLITGAILIAIVISLYVKYSTVPIGERPVQPNQIGGNFSLHTALGNINLDDYQGKVVVLYFGYLSCAEVCPASMGVMSAAFRMLPAEVGDEVQGLFISVDPSRDDLTSLHQFAQHFDPRIKGATGTAEDINKITNQYGVYYDMVNMQNSALSYTVDHVSRFFVIAPNGQFVTSMSYSTTPTELAARIERTLQRYQETKQG</sequence>
<gene>
    <name evidence="7" type="ORF">H8Q88_02720</name>
</gene>
<dbReference type="PROSITE" id="PS51352">
    <property type="entry name" value="THIOREDOXIN_2"/>
    <property type="match status" value="1"/>
</dbReference>
<keyword evidence="5" id="KW-1133">Transmembrane helix</keyword>
<keyword evidence="3" id="KW-0479">Metal-binding</keyword>
<evidence type="ECO:0000256" key="2">
    <source>
        <dbReference type="ARBA" id="ARBA00023008"/>
    </source>
</evidence>
<dbReference type="PANTHER" id="PTHR12151:SF25">
    <property type="entry name" value="LINALOOL DEHYDRATASE_ISOMERASE DOMAIN-CONTAINING PROTEIN"/>
    <property type="match status" value="1"/>
</dbReference>
<feature type="binding site" evidence="3">
    <location>
        <position position="78"/>
    </location>
    <ligand>
        <name>Cu cation</name>
        <dbReference type="ChEBI" id="CHEBI:23378"/>
    </ligand>
</feature>
<evidence type="ECO:0000259" key="6">
    <source>
        <dbReference type="PROSITE" id="PS51352"/>
    </source>
</evidence>
<feature type="binding site" evidence="3">
    <location>
        <position position="165"/>
    </location>
    <ligand>
        <name>Cu cation</name>
        <dbReference type="ChEBI" id="CHEBI:23378"/>
    </ligand>
</feature>
<evidence type="ECO:0000313" key="8">
    <source>
        <dbReference type="Proteomes" id="UP000615796"/>
    </source>
</evidence>
<dbReference type="Proteomes" id="UP000615796">
    <property type="component" value="Unassembled WGS sequence"/>
</dbReference>
<feature type="disulfide bond" description="Redox-active" evidence="4">
    <location>
        <begin position="74"/>
        <end position="78"/>
    </location>
</feature>
<keyword evidence="4" id="KW-1015">Disulfide bond</keyword>
<keyword evidence="5" id="KW-0472">Membrane</keyword>
<evidence type="ECO:0000256" key="5">
    <source>
        <dbReference type="SAM" id="Phobius"/>
    </source>
</evidence>
<protein>
    <submittedName>
        <fullName evidence="7">SCO family protein</fullName>
    </submittedName>
</protein>
<evidence type="ECO:0000256" key="1">
    <source>
        <dbReference type="ARBA" id="ARBA00010996"/>
    </source>
</evidence>
<comment type="similarity">
    <text evidence="1">Belongs to the SCO1/2 family.</text>
</comment>
<dbReference type="AlphaFoldDB" id="A0A9X0R6U0"/>